<dbReference type="Proteomes" id="UP001351900">
    <property type="component" value="Unassembled WGS sequence"/>
</dbReference>
<dbReference type="SUPFAM" id="SSF53335">
    <property type="entry name" value="S-adenosyl-L-methionine-dependent methyltransferases"/>
    <property type="match status" value="1"/>
</dbReference>
<dbReference type="Gene3D" id="3.40.50.150">
    <property type="entry name" value="Vaccinia Virus protein VP39"/>
    <property type="match status" value="1"/>
</dbReference>
<evidence type="ECO:0000313" key="3">
    <source>
        <dbReference type="Proteomes" id="UP001351900"/>
    </source>
</evidence>
<gene>
    <name evidence="2" type="ORF">V2V91_03130</name>
</gene>
<dbReference type="EMBL" id="JAZHOV010000002">
    <property type="protein sequence ID" value="MEF2254132.1"/>
    <property type="molecule type" value="Genomic_DNA"/>
</dbReference>
<dbReference type="RefSeq" id="WP_331790745.1">
    <property type="nucleotide sequence ID" value="NZ_BAAAUO010000005.1"/>
</dbReference>
<dbReference type="NCBIfam" id="NF037959">
    <property type="entry name" value="MFS_SpdSyn"/>
    <property type="match status" value="1"/>
</dbReference>
<reference evidence="2 3" key="1">
    <citation type="submission" date="2024-01" db="EMBL/GenBank/DDBJ databases">
        <title>the genome sequence of strain Microbacterium schleiferi NBRC 15075.</title>
        <authorList>
            <person name="Ding Y."/>
            <person name="Zhang G."/>
        </authorList>
    </citation>
    <scope>NUCLEOTIDE SEQUENCE [LARGE SCALE GENOMIC DNA]</scope>
    <source>
        <strain evidence="2 3">NBRC 15075</strain>
    </source>
</reference>
<dbReference type="PANTHER" id="PTHR43317:SF1">
    <property type="entry name" value="THERMOSPERMINE SYNTHASE ACAULIS5"/>
    <property type="match status" value="1"/>
</dbReference>
<dbReference type="PANTHER" id="PTHR43317">
    <property type="entry name" value="THERMOSPERMINE SYNTHASE ACAULIS5"/>
    <property type="match status" value="1"/>
</dbReference>
<sequence length="291" mass="30758">MARAHVEAPPPQVRLSDGSVARILPSAFASGWELEVDGTPQSHVDLADPTHLHFEYVARMGAVIDQIGEPGAFLTAIHLGAGAYTLPRYVEATRPGSRQQVIELEPALVTLIREHLPLPASSRAGGSIRTRTGDARAVLERLPAGLRGQADLVISDIFHGARTPAHVTSIEFYSLAARYLSDTGVLLVNVADGAGLAFARRQAATVRSELPHVALLAEVQVLKGRRFGNIVIAASRSPLPTAWLPRLMAAGPHPAKVAQGAEVDAFIAGSRIVTDADAAPSPAPSATLFER</sequence>
<keyword evidence="1" id="KW-0620">Polyamine biosynthesis</keyword>
<protein>
    <submittedName>
        <fullName evidence="2">Fused MFS/spermidine synthase</fullName>
    </submittedName>
</protein>
<evidence type="ECO:0000256" key="1">
    <source>
        <dbReference type="ARBA" id="ARBA00023115"/>
    </source>
</evidence>
<name>A0ABU7V386_9MICO</name>
<accession>A0ABU7V386</accession>
<keyword evidence="3" id="KW-1185">Reference proteome</keyword>
<comment type="caution">
    <text evidence="2">The sequence shown here is derived from an EMBL/GenBank/DDBJ whole genome shotgun (WGS) entry which is preliminary data.</text>
</comment>
<organism evidence="2 3">
    <name type="scientific">Microbacterium schleiferi</name>
    <dbReference type="NCBI Taxonomy" id="69362"/>
    <lineage>
        <taxon>Bacteria</taxon>
        <taxon>Bacillati</taxon>
        <taxon>Actinomycetota</taxon>
        <taxon>Actinomycetes</taxon>
        <taxon>Micrococcales</taxon>
        <taxon>Microbacteriaceae</taxon>
        <taxon>Microbacterium</taxon>
    </lineage>
</organism>
<evidence type="ECO:0000313" key="2">
    <source>
        <dbReference type="EMBL" id="MEF2254132.1"/>
    </source>
</evidence>
<dbReference type="InterPro" id="IPR029063">
    <property type="entry name" value="SAM-dependent_MTases_sf"/>
</dbReference>
<proteinExistence type="predicted"/>